<dbReference type="Pfam" id="PF13350">
    <property type="entry name" value="Y_phosphatase3"/>
    <property type="match status" value="1"/>
</dbReference>
<accession>A0A067QC07</accession>
<dbReference type="GO" id="GO:0004721">
    <property type="term" value="F:phosphoprotein phosphatase activity"/>
    <property type="evidence" value="ECO:0007669"/>
    <property type="project" value="InterPro"/>
</dbReference>
<proteinExistence type="predicted"/>
<dbReference type="SUPFAM" id="SSF52799">
    <property type="entry name" value="(Phosphotyrosine protein) phosphatases II"/>
    <property type="match status" value="1"/>
</dbReference>
<keyword evidence="3" id="KW-1185">Reference proteome</keyword>
<dbReference type="PANTHER" id="PTHR31126:SF1">
    <property type="entry name" value="TYROSINE SPECIFIC PROTEIN PHOSPHATASES DOMAIN-CONTAINING PROTEIN"/>
    <property type="match status" value="1"/>
</dbReference>
<name>A0A067QC07_9AGAM</name>
<dbReference type="PROSITE" id="PS00383">
    <property type="entry name" value="TYR_PHOSPHATASE_1"/>
    <property type="match status" value="1"/>
</dbReference>
<dbReference type="Proteomes" id="UP000027265">
    <property type="component" value="Unassembled WGS sequence"/>
</dbReference>
<dbReference type="PANTHER" id="PTHR31126">
    <property type="entry name" value="TYROSINE-PROTEIN PHOSPHATASE"/>
    <property type="match status" value="1"/>
</dbReference>
<organism evidence="2 3">
    <name type="scientific">Jaapia argillacea MUCL 33604</name>
    <dbReference type="NCBI Taxonomy" id="933084"/>
    <lineage>
        <taxon>Eukaryota</taxon>
        <taxon>Fungi</taxon>
        <taxon>Dikarya</taxon>
        <taxon>Basidiomycota</taxon>
        <taxon>Agaricomycotina</taxon>
        <taxon>Agaricomycetes</taxon>
        <taxon>Agaricomycetidae</taxon>
        <taxon>Jaapiales</taxon>
        <taxon>Jaapiaceae</taxon>
        <taxon>Jaapia</taxon>
    </lineage>
</organism>
<feature type="domain" description="Tyrosine specific protein phosphatases" evidence="1">
    <location>
        <begin position="146"/>
        <end position="191"/>
    </location>
</feature>
<dbReference type="InterPro" id="IPR026893">
    <property type="entry name" value="Tyr/Ser_Pase_IphP-type"/>
</dbReference>
<dbReference type="PROSITE" id="PS50056">
    <property type="entry name" value="TYR_PHOSPHATASE_2"/>
    <property type="match status" value="1"/>
</dbReference>
<evidence type="ECO:0000313" key="3">
    <source>
        <dbReference type="Proteomes" id="UP000027265"/>
    </source>
</evidence>
<evidence type="ECO:0000259" key="1">
    <source>
        <dbReference type="PROSITE" id="PS50056"/>
    </source>
</evidence>
<dbReference type="STRING" id="933084.A0A067QC07"/>
<dbReference type="InterPro" id="IPR000387">
    <property type="entry name" value="Tyr_Pase_dom"/>
</dbReference>
<dbReference type="InParanoid" id="A0A067QC07"/>
<gene>
    <name evidence="2" type="ORF">JAAARDRAFT_32025</name>
</gene>
<reference evidence="3" key="1">
    <citation type="journal article" date="2014" name="Proc. Natl. Acad. Sci. U.S.A.">
        <title>Extensive sampling of basidiomycete genomes demonstrates inadequacy of the white-rot/brown-rot paradigm for wood decay fungi.</title>
        <authorList>
            <person name="Riley R."/>
            <person name="Salamov A.A."/>
            <person name="Brown D.W."/>
            <person name="Nagy L.G."/>
            <person name="Floudas D."/>
            <person name="Held B.W."/>
            <person name="Levasseur A."/>
            <person name="Lombard V."/>
            <person name="Morin E."/>
            <person name="Otillar R."/>
            <person name="Lindquist E.A."/>
            <person name="Sun H."/>
            <person name="LaButti K.M."/>
            <person name="Schmutz J."/>
            <person name="Jabbour D."/>
            <person name="Luo H."/>
            <person name="Baker S.E."/>
            <person name="Pisabarro A.G."/>
            <person name="Walton J.D."/>
            <person name="Blanchette R.A."/>
            <person name="Henrissat B."/>
            <person name="Martin F."/>
            <person name="Cullen D."/>
            <person name="Hibbett D.S."/>
            <person name="Grigoriev I.V."/>
        </authorList>
    </citation>
    <scope>NUCLEOTIDE SEQUENCE [LARGE SCALE GENOMIC DNA]</scope>
    <source>
        <strain evidence="3">MUCL 33604</strain>
    </source>
</reference>
<dbReference type="InterPro" id="IPR016130">
    <property type="entry name" value="Tyr_Pase_AS"/>
</dbReference>
<dbReference type="OrthoDB" id="9988524at2759"/>
<dbReference type="Gene3D" id="3.90.190.10">
    <property type="entry name" value="Protein tyrosine phosphatase superfamily"/>
    <property type="match status" value="1"/>
</dbReference>
<sequence>MSPGDLSDTDSLRKVLSSPPFVIVEGIINIREVGGYPTAQPGHIVKQSYLFRSGEPSRVTDAGKQHLRSLGVKKVFDFRSEVEIARYNTPTPTIDGVEFVRAPVSDSEAYDPVGLAARVKRFGTNELEAFIMLYTEILHTGGPAFEKVLIHIRDYPEDPCLVHCTAGKDRTGVFAALVLKLLGVDNEDIAKEYSLTTIGLQPALPMLVARFQKDPVFRDNMEATMKMAGAKSETIVAVLQAIDEKHGGVEGYLRTYTSLRDEDFDRIRQNLVIQSSAL</sequence>
<protein>
    <recommendedName>
        <fullName evidence="1">Tyrosine specific protein phosphatases domain-containing protein</fullName>
    </recommendedName>
</protein>
<dbReference type="HOGENOM" id="CLU_057546_1_3_1"/>
<dbReference type="AlphaFoldDB" id="A0A067QC07"/>
<dbReference type="InterPro" id="IPR029021">
    <property type="entry name" value="Prot-tyrosine_phosphatase-like"/>
</dbReference>
<dbReference type="EMBL" id="KL197713">
    <property type="protein sequence ID" value="KDQ61027.1"/>
    <property type="molecule type" value="Genomic_DNA"/>
</dbReference>
<evidence type="ECO:0000313" key="2">
    <source>
        <dbReference type="EMBL" id="KDQ61027.1"/>
    </source>
</evidence>